<evidence type="ECO:0000256" key="2">
    <source>
        <dbReference type="PROSITE-ProRule" id="PRU00076"/>
    </source>
</evidence>
<gene>
    <name evidence="4" type="ORF">g.41438</name>
</gene>
<feature type="disulfide bond" evidence="2">
    <location>
        <begin position="1173"/>
        <end position="1183"/>
    </location>
</feature>
<name>A0A1B6D389_9HEMI</name>
<keyword evidence="2" id="KW-0245">EGF-like domain</keyword>
<evidence type="ECO:0000313" key="4">
    <source>
        <dbReference type="EMBL" id="JAS20162.1"/>
    </source>
</evidence>
<evidence type="ECO:0000256" key="1">
    <source>
        <dbReference type="ARBA" id="ARBA00023157"/>
    </source>
</evidence>
<feature type="domain" description="EGF-like" evidence="3">
    <location>
        <begin position="898"/>
        <end position="937"/>
    </location>
</feature>
<feature type="domain" description="EGF-like" evidence="3">
    <location>
        <begin position="1432"/>
        <end position="1470"/>
    </location>
</feature>
<proteinExistence type="predicted"/>
<dbReference type="InterPro" id="IPR001881">
    <property type="entry name" value="EGF-like_Ca-bd_dom"/>
</dbReference>
<dbReference type="InterPro" id="IPR000742">
    <property type="entry name" value="EGF"/>
</dbReference>
<feature type="disulfide bond" evidence="2">
    <location>
        <begin position="2136"/>
        <end position="2146"/>
    </location>
</feature>
<feature type="domain" description="EGF-like" evidence="3">
    <location>
        <begin position="2398"/>
        <end position="2436"/>
    </location>
</feature>
<comment type="caution">
    <text evidence="2">Lacks conserved residue(s) required for the propagation of feature annotation.</text>
</comment>
<dbReference type="Gene3D" id="2.10.25.10">
    <property type="entry name" value="Laminin"/>
    <property type="match status" value="1"/>
</dbReference>
<accession>A0A1B6D389</accession>
<reference evidence="4" key="1">
    <citation type="submission" date="2015-12" db="EMBL/GenBank/DDBJ databases">
        <title>De novo transcriptome assembly of four potential Pierce s Disease insect vectors from Arizona vineyards.</title>
        <authorList>
            <person name="Tassone E.E."/>
        </authorList>
    </citation>
    <scope>NUCLEOTIDE SEQUENCE</scope>
</reference>
<protein>
    <recommendedName>
        <fullName evidence="3">EGF-like domain-containing protein</fullName>
    </recommendedName>
</protein>
<dbReference type="InterPro" id="IPR009030">
    <property type="entry name" value="Growth_fac_rcpt_cys_sf"/>
</dbReference>
<feature type="domain" description="EGF-like" evidence="3">
    <location>
        <begin position="1754"/>
        <end position="1792"/>
    </location>
</feature>
<feature type="domain" description="EGF-like" evidence="3">
    <location>
        <begin position="1646"/>
        <end position="1684"/>
    </location>
</feature>
<feature type="domain" description="EGF-like" evidence="3">
    <location>
        <begin position="1539"/>
        <end position="1578"/>
    </location>
</feature>
<dbReference type="PROSITE" id="PS50026">
    <property type="entry name" value="EGF_3"/>
    <property type="match status" value="33"/>
</dbReference>
<dbReference type="PROSITE" id="PS01186">
    <property type="entry name" value="EGF_2"/>
    <property type="match status" value="18"/>
</dbReference>
<feature type="domain" description="EGF-like" evidence="3">
    <location>
        <begin position="790"/>
        <end position="828"/>
    </location>
</feature>
<feature type="domain" description="EGF-like" evidence="3">
    <location>
        <begin position="682"/>
        <end position="716"/>
    </location>
</feature>
<feature type="domain" description="EGF-like" evidence="3">
    <location>
        <begin position="1491"/>
        <end position="1528"/>
    </location>
</feature>
<feature type="domain" description="EGF-like" evidence="3">
    <location>
        <begin position="145"/>
        <end position="183"/>
    </location>
</feature>
<feature type="domain" description="EGF-like" evidence="3">
    <location>
        <begin position="574"/>
        <end position="613"/>
    </location>
</feature>
<feature type="domain" description="EGF-like" evidence="3">
    <location>
        <begin position="359"/>
        <end position="397"/>
    </location>
</feature>
<dbReference type="EMBL" id="GEDC01017136">
    <property type="protein sequence ID" value="JAS20162.1"/>
    <property type="molecule type" value="Transcribed_RNA"/>
</dbReference>
<feature type="disulfide bond" evidence="2">
    <location>
        <begin position="1816"/>
        <end position="1826"/>
    </location>
</feature>
<dbReference type="GO" id="GO:0005509">
    <property type="term" value="F:calcium ion binding"/>
    <property type="evidence" value="ECO:0007669"/>
    <property type="project" value="InterPro"/>
</dbReference>
<feature type="domain" description="EGF-like" evidence="3">
    <location>
        <begin position="2133"/>
        <end position="2170"/>
    </location>
</feature>
<dbReference type="Pfam" id="PF21164">
    <property type="entry name" value="Dumpy_DPY"/>
    <property type="match status" value="21"/>
</dbReference>
<feature type="domain" description="EGF-like" evidence="3">
    <location>
        <begin position="251"/>
        <end position="288"/>
    </location>
</feature>
<feature type="domain" description="EGF-like" evidence="3">
    <location>
        <begin position="1325"/>
        <end position="1363"/>
    </location>
</feature>
<feature type="disulfide bond" evidence="2">
    <location>
        <begin position="1066"/>
        <end position="1076"/>
    </location>
</feature>
<feature type="domain" description="EGF-like" evidence="3">
    <location>
        <begin position="741"/>
        <end position="778"/>
    </location>
</feature>
<feature type="domain" description="EGF-like" evidence="3">
    <location>
        <begin position="1111"/>
        <end position="1149"/>
    </location>
</feature>
<feature type="disulfide bond" evidence="2">
    <location>
        <begin position="744"/>
        <end position="754"/>
    </location>
</feature>
<dbReference type="PANTHER" id="PTHR22963:SF39">
    <property type="entry name" value="DUMPY"/>
    <property type="match status" value="1"/>
</dbReference>
<feature type="domain" description="EGF-like" evidence="3">
    <location>
        <begin position="1218"/>
        <end position="1257"/>
    </location>
</feature>
<feature type="domain" description="EGF-like" evidence="3">
    <location>
        <begin position="1967"/>
        <end position="2005"/>
    </location>
</feature>
<feature type="domain" description="EGF-like" evidence="3">
    <location>
        <begin position="1861"/>
        <end position="1900"/>
    </location>
</feature>
<keyword evidence="1 2" id="KW-1015">Disulfide bond</keyword>
<feature type="domain" description="EGF-like" evidence="3">
    <location>
        <begin position="465"/>
        <end position="503"/>
    </location>
</feature>
<dbReference type="SMART" id="SM00274">
    <property type="entry name" value="FOLN"/>
    <property type="match status" value="8"/>
</dbReference>
<dbReference type="SMART" id="SM00179">
    <property type="entry name" value="EGF_CA"/>
    <property type="match status" value="7"/>
</dbReference>
<feature type="non-terminal residue" evidence="4">
    <location>
        <position position="2439"/>
    </location>
</feature>
<feature type="disulfide bond" evidence="2">
    <location>
        <begin position="1387"/>
        <end position="1397"/>
    </location>
</feature>
<dbReference type="SUPFAM" id="SSF57184">
    <property type="entry name" value="Growth factor receptor domain"/>
    <property type="match status" value="3"/>
</dbReference>
<dbReference type="SUPFAM" id="SSF90148">
    <property type="entry name" value="DPY module"/>
    <property type="match status" value="15"/>
</dbReference>
<dbReference type="InterPro" id="IPR048407">
    <property type="entry name" value="Dumpy_DPY"/>
</dbReference>
<feature type="disulfide bond" evidence="2">
    <location>
        <begin position="1708"/>
        <end position="1718"/>
    </location>
</feature>
<dbReference type="SMART" id="SM00181">
    <property type="entry name" value="EGF"/>
    <property type="match status" value="45"/>
</dbReference>
<feature type="domain" description="EGF-like" evidence="3">
    <location>
        <begin position="1004"/>
        <end position="1042"/>
    </location>
</feature>
<feature type="domain" description="EGF-like" evidence="3">
    <location>
        <begin position="958"/>
        <end position="995"/>
    </location>
</feature>
<feature type="domain" description="EGF-like" evidence="3">
    <location>
        <begin position="1599"/>
        <end position="1636"/>
    </location>
</feature>
<evidence type="ECO:0000259" key="3">
    <source>
        <dbReference type="PROSITE" id="PS50026"/>
    </source>
</evidence>
<feature type="disulfide bond" evidence="2">
    <location>
        <begin position="2029"/>
        <end position="2039"/>
    </location>
</feature>
<feature type="disulfide bond" evidence="2">
    <location>
        <begin position="1602"/>
        <end position="1612"/>
    </location>
</feature>
<feature type="disulfide bond" evidence="2">
    <location>
        <begin position="961"/>
        <end position="971"/>
    </location>
</feature>
<feature type="domain" description="EGF-like" evidence="3">
    <location>
        <begin position="1170"/>
        <end position="1207"/>
    </location>
</feature>
<feature type="domain" description="EGF-like" evidence="3">
    <location>
        <begin position="1705"/>
        <end position="1742"/>
    </location>
</feature>
<feature type="domain" description="EGF-like" evidence="3">
    <location>
        <begin position="1813"/>
        <end position="1850"/>
    </location>
</feature>
<feature type="domain" description="EGF-like" evidence="3">
    <location>
        <begin position="2026"/>
        <end position="2063"/>
    </location>
</feature>
<sequence>RILLGYRSDHTPICTCPEGYTGDPFTNCFPKPPPTQPPPAADPCNPSPCGPNAQCNDGICTCLPEYQGDPYSGCRPECVLNTDCPRDKACIRNKCKDPCPGTCGINARCIVVSHNPICSCSPGEIGDPFVSCHPAPPEEGEPKVPTNPCQPSPCGPNSICQVKQGRPVCSCSPNYIGSPPFCRPECVMSQECPHDKACIQEKCRNPCKQSCGLNAQCNVVNHTPYCTCLSGYQGDAFIGCSKIPPLLQPTPNDPCSPSPCGENAQCTNRNGGAQCTCIPPYVGNPYAGGCRPECVISGDCASHLACLNSHCRDPCPGVCGINAECSVVNHIPVCSCLNGFSGDPFKSCRQEPIAAPLPPKNPCEPTPCGPNSQCRMLNGNAACTCLPGYIGSPPGCRPECVVSAECPQNRACINQKCKDPCPGTCGLHARCQVVNHNPICSCPPKMVGDPFVRCVEEAPKVPSVPINPCMPSPCGSNSECRVIDSRPVCSCLAGMLGAPPNCRPECIIHADCPTKLACVQNKCRDPCAGSCGFNSQCTVVNHQPVCSCSPGFQGDPFSGCNPVPVVVKPVQEYPSDPCIPSPCGSNTVCSERNGAGSCACAQGYSGDPYTGCRPECVLNSDCAWDRACVNNKCRDPCPGACGLNAECYVTHHTPMCNCLEGHTGDPLSSCRPIVHEIIVHEPTNPCIPSPCGPYSLCTPSNGYAACSCLPGYYGCAPSCRPECVVSADCTQDRACVNQRCTNPCPGTCGEYARCQVVNHNAICSCPPGYAGDPFVRCVLEQKPEVINIPSRNPCVPSPCGPNSNCRPLGNTPTCSCLPSYIGRPPNCRPQCTNNAECPGHLACQNEHCNDPCPGSCGIHTTCIVITHSPVCSCGVGFTGDPFYGCSPILESPPPVEAPRNPCNPSPCGANAICKERNGAGSCLCLPEYTGDPYTGCRPECVLNTDCPRDKACVNNKCKDPCPGMCGLNAECRVVNHAPSCACLPGYTGNALSACQLPQPMEQIPKNPCVPSPCGQYSMCRVVNNHAVCSCQPNYIGNPPSCRPECLVSADCAQDKACVNQKCADPCPGTCGLNARCQVVNHNPICSCAPGFTGDPFVRCLQQKPPVQQAPSGNPCVPSPCGPNSQCRVVGNTPACSCLVNYVGRPPNCRPECTINAECPGNLACQKERCRDPCPGSCGAHATCLVVKHAPQCSCEPGYTGDPFAGCNLIQQIVPTEGPRMPCNPSPCGANAVCNERNGAGSCVCLPEYFGDPYTGCRPECVINTDCDRSKACVNNKCRDPCPGTCGLNAECRVVNHAPTCSCLPGFIGDPISACHRPPAIEPEKPKNPCVPSPCGPYSACRVVNGHAVCSCQTNYIGTPPSCRPECIVSADCPQDKACIAQKCADPCPGTCGLNARCQIVNHNPICSCAPGFTGDPFVRCLQEKPPVQQPPSGNPCVPSPCGPNSQCRVVGSNPACSCLANYVGRPPNCRPECTINAECPGNLACQNERCRDPCPGSCGPHATCTVVKHASQCSCEPGYTGDPFAGCSLVLQIVPTEGPRDPCNPSPCGANAVCKERNGAGSCTCLPEYFGDPYTGCRPECVTNTDCDRTKACVNNKCQDPCPGTCGLNAECQVLNHAPTCSCLPGFTGDPISACHQPPAIEPEKPSNPCQPTPCGPYSECRVVNGHAVCSCQSNYIGTPPSCRPECMVSTDCAQDKACLKQKCVDPCPGTCGLNARCQVVNHNPICSCAPGFTGDPFVRCIKEEKPPVQQAPSGNPCVPSPCGPNSQCRVVGSNPACSCLANYIGRPPNCRPECTINAECAGNLACQNERCRDPCPGSCGAHAVCIVVKHAPQCSCEPGYTGDPFAGCTIVQQIVPTEGPRNPCNPSPCGANAVCKERNGAGSCICLPEYFGDPYTGCRPECVINSDCDRSKACVNNKCRDPCPGTCGLNSECRVNNHAPSCTCLPGYSGDPLTSCILVPPTQATPTNPCQPSPCGPNSQCREINNHAVCSCLTDFIGTPPSCRPECMVSSDCAQDKACLKQKCVDPCPGTCGLNARCQVVNHNPICSCSPGFSGDPFVRCLKVETPTTPRPTTNPCEPSPCGPFSQCRLVGSTPACSCLPNYVGRAPNCRPECTMNAECASNLACKNERCVDPCPGACGQAAICRVVNHGAVCTCPQGYVGDPASLCQPAPISTTERTPVITDPCFPSPCGANAECQNRNGVGACNCLAGFEGDPYSGCRRECETNPDCAPGLACIRFKCADPCPGTCGTGADCTVSNHIPICSCPPGFTGDPFSSCRPTPPTPPPRPEDPCMPSPCGPNSQCRAVNQQAVCSCLANYIGSPPSCRPECIVSSECPLDRACVNQRCSDPCPNTCGVRAQCTTKNHNPICACPAGLTGDPFTQCVPIQAAPPEPVEPTPSCYPSPCGPNSQCQMVAGNPACSCLPDYIGAPPNCRPEC</sequence>
<feature type="domain" description="EGF-like" evidence="3">
    <location>
        <begin position="2290"/>
        <end position="2328"/>
    </location>
</feature>
<feature type="domain" description="EGF-like" evidence="3">
    <location>
        <begin position="2074"/>
        <end position="2112"/>
    </location>
</feature>
<organism evidence="4">
    <name type="scientific">Clastoptera arizonana</name>
    <name type="common">Arizona spittle bug</name>
    <dbReference type="NCBI Taxonomy" id="38151"/>
    <lineage>
        <taxon>Eukaryota</taxon>
        <taxon>Metazoa</taxon>
        <taxon>Ecdysozoa</taxon>
        <taxon>Arthropoda</taxon>
        <taxon>Hexapoda</taxon>
        <taxon>Insecta</taxon>
        <taxon>Pterygota</taxon>
        <taxon>Neoptera</taxon>
        <taxon>Paraneoptera</taxon>
        <taxon>Hemiptera</taxon>
        <taxon>Auchenorrhyncha</taxon>
        <taxon>Cercopoidea</taxon>
        <taxon>Clastopteridae</taxon>
        <taxon>Clastoptera</taxon>
    </lineage>
</organism>
<dbReference type="InterPro" id="IPR003645">
    <property type="entry name" value="Fol_N"/>
</dbReference>
<dbReference type="PANTHER" id="PTHR22963">
    <property type="entry name" value="ENDOGLIN-RELATED"/>
    <property type="match status" value="1"/>
</dbReference>
<feature type="domain" description="EGF-like" evidence="3">
    <location>
        <begin position="2183"/>
        <end position="2222"/>
    </location>
</feature>
<feature type="non-terminal residue" evidence="4">
    <location>
        <position position="1"/>
    </location>
</feature>
<feature type="disulfide bond" evidence="2">
    <location>
        <begin position="1494"/>
        <end position="1504"/>
    </location>
</feature>
<feature type="domain" description="EGF-like" evidence="3">
    <location>
        <begin position="1384"/>
        <end position="1421"/>
    </location>
</feature>
<feature type="domain" description="EGF-like" evidence="3">
    <location>
        <begin position="1063"/>
        <end position="1100"/>
    </location>
</feature>